<keyword evidence="1" id="KW-0472">Membrane</keyword>
<evidence type="ECO:0000313" key="2">
    <source>
        <dbReference type="EMBL" id="CAG9810601.1"/>
    </source>
</evidence>
<evidence type="ECO:0000256" key="1">
    <source>
        <dbReference type="SAM" id="Phobius"/>
    </source>
</evidence>
<feature type="transmembrane region" description="Helical" evidence="1">
    <location>
        <begin position="56"/>
        <end position="79"/>
    </location>
</feature>
<keyword evidence="1" id="KW-0812">Transmembrane</keyword>
<sequence length="154" mass="18423">MAIIRTAVSISVFNILCCIAFIIFKILLFYDFVELNKKQYEVFWIFSYRPRAFYEFGYMMVFETTGYFFAILANSMLILCINTAKYKNSFFFFRIYYIATIWLIVATMIQAVQLELFVYGLFSGLNIFFLYVVATIEVRIRKQKFENCQFDVVY</sequence>
<dbReference type="AlphaFoldDB" id="A0A9N9WV94"/>
<dbReference type="Proteomes" id="UP001153620">
    <property type="component" value="Chromosome 4"/>
</dbReference>
<keyword evidence="1" id="KW-1133">Transmembrane helix</keyword>
<accession>A0A9N9WV94</accession>
<gene>
    <name evidence="2" type="ORF">CHIRRI_LOCUS13414</name>
</gene>
<evidence type="ECO:0000313" key="3">
    <source>
        <dbReference type="Proteomes" id="UP001153620"/>
    </source>
</evidence>
<dbReference type="EMBL" id="OU895880">
    <property type="protein sequence ID" value="CAG9810601.1"/>
    <property type="molecule type" value="Genomic_DNA"/>
</dbReference>
<keyword evidence="3" id="KW-1185">Reference proteome</keyword>
<reference evidence="2" key="1">
    <citation type="submission" date="2022-01" db="EMBL/GenBank/DDBJ databases">
        <authorList>
            <person name="King R."/>
        </authorList>
    </citation>
    <scope>NUCLEOTIDE SEQUENCE</scope>
</reference>
<dbReference type="OrthoDB" id="10363275at2759"/>
<feature type="transmembrane region" description="Helical" evidence="1">
    <location>
        <begin position="91"/>
        <end position="110"/>
    </location>
</feature>
<feature type="transmembrane region" description="Helical" evidence="1">
    <location>
        <begin position="116"/>
        <end position="134"/>
    </location>
</feature>
<reference evidence="2" key="2">
    <citation type="submission" date="2022-10" db="EMBL/GenBank/DDBJ databases">
        <authorList>
            <consortium name="ENA_rothamsted_submissions"/>
            <consortium name="culmorum"/>
            <person name="King R."/>
        </authorList>
    </citation>
    <scope>NUCLEOTIDE SEQUENCE</scope>
</reference>
<protein>
    <submittedName>
        <fullName evidence="2">Uncharacterized protein</fullName>
    </submittedName>
</protein>
<name>A0A9N9WV94_9DIPT</name>
<organism evidence="2 3">
    <name type="scientific">Chironomus riparius</name>
    <dbReference type="NCBI Taxonomy" id="315576"/>
    <lineage>
        <taxon>Eukaryota</taxon>
        <taxon>Metazoa</taxon>
        <taxon>Ecdysozoa</taxon>
        <taxon>Arthropoda</taxon>
        <taxon>Hexapoda</taxon>
        <taxon>Insecta</taxon>
        <taxon>Pterygota</taxon>
        <taxon>Neoptera</taxon>
        <taxon>Endopterygota</taxon>
        <taxon>Diptera</taxon>
        <taxon>Nematocera</taxon>
        <taxon>Chironomoidea</taxon>
        <taxon>Chironomidae</taxon>
        <taxon>Chironominae</taxon>
        <taxon>Chironomus</taxon>
    </lineage>
</organism>
<feature type="transmembrane region" description="Helical" evidence="1">
    <location>
        <begin position="12"/>
        <end position="30"/>
    </location>
</feature>
<proteinExistence type="predicted"/>